<evidence type="ECO:0000313" key="7">
    <source>
        <dbReference type="EMBL" id="GAA1220287.1"/>
    </source>
</evidence>
<comment type="function">
    <text evidence="4">Catalyzes the irreversible transfer of a propylamine group from the amino donor S-adenosylmethioninamine (decarboxy-AdoMet) to putrescine (1,4-diaminobutane) to yield spermidine.</text>
</comment>
<evidence type="ECO:0000256" key="1">
    <source>
        <dbReference type="ARBA" id="ARBA00007867"/>
    </source>
</evidence>
<feature type="binding site" evidence="4">
    <location>
        <position position="180"/>
    </location>
    <ligand>
        <name>S-methyl-5'-thioadenosine</name>
        <dbReference type="ChEBI" id="CHEBI:17509"/>
    </ligand>
</feature>
<comment type="caution">
    <text evidence="7">The sequence shown here is derived from an EMBL/GenBank/DDBJ whole genome shotgun (WGS) entry which is preliminary data.</text>
</comment>
<dbReference type="SUPFAM" id="SSF53335">
    <property type="entry name" value="S-adenosyl-L-methionine-dependent methyltransferases"/>
    <property type="match status" value="1"/>
</dbReference>
<organism evidence="7 8">
    <name type="scientific">Prauserella alba</name>
    <dbReference type="NCBI Taxonomy" id="176898"/>
    <lineage>
        <taxon>Bacteria</taxon>
        <taxon>Bacillati</taxon>
        <taxon>Actinomycetota</taxon>
        <taxon>Actinomycetes</taxon>
        <taxon>Pseudonocardiales</taxon>
        <taxon>Pseudonocardiaceae</taxon>
        <taxon>Prauserella</taxon>
    </lineage>
</organism>
<feature type="domain" description="PABS" evidence="6">
    <location>
        <begin position="9"/>
        <end position="281"/>
    </location>
</feature>
<dbReference type="Proteomes" id="UP001500467">
    <property type="component" value="Unassembled WGS sequence"/>
</dbReference>
<keyword evidence="3 4" id="KW-0620">Polyamine biosynthesis</keyword>
<dbReference type="PANTHER" id="PTHR43317">
    <property type="entry name" value="THERMOSPERMINE SYNTHASE ACAULIS5"/>
    <property type="match status" value="1"/>
</dbReference>
<feature type="binding site" evidence="4">
    <location>
        <begin position="151"/>
        <end position="152"/>
    </location>
    <ligand>
        <name>S-methyl-5'-thioadenosine</name>
        <dbReference type="ChEBI" id="CHEBI:17509"/>
    </ligand>
</feature>
<evidence type="ECO:0000256" key="2">
    <source>
        <dbReference type="ARBA" id="ARBA00022679"/>
    </source>
</evidence>
<dbReference type="PANTHER" id="PTHR43317:SF1">
    <property type="entry name" value="THERMOSPERMINE SYNTHASE ACAULIS5"/>
    <property type="match status" value="1"/>
</dbReference>
<feature type="active site" description="Proton acceptor" evidence="4 5">
    <location>
        <position position="172"/>
    </location>
</feature>
<sequence length="306" mass="33201">MSPANIGSATGAEIVEPLADGMTRTWRVDEVVVDTTTAFQHVLIGRTAHGLTLFCDDERQSSEASQLVYHEALAVPPLLLADQIRSVLIIGSSEGVVSGMALAHGATTVDHVDIDAETVRLSARHLPYGYTEDELAAAEAHQGPVRVHYRDGFDFLAAAESAGTRYDVVLIDLPDESEDPQAQHNRLYEADFLRRCARLLTEGGVVTCQGGCPTMWRNRTLVAAWQRFTELFGTAVYYGSDEHEWAFLSGRLDRLGDPVTTMQDRLAAVTSDGAGYRPASIDAEALRAGTVPPHAVRTSVRVSAPR</sequence>
<dbReference type="InterPro" id="IPR030374">
    <property type="entry name" value="PABS"/>
</dbReference>
<comment type="pathway">
    <text evidence="4">Amine and polyamine biosynthesis; spermidine biosynthesis; spermidine from putrescine: step 1/1.</text>
</comment>
<dbReference type="InterPro" id="IPR029063">
    <property type="entry name" value="SAM-dependent_MTases_sf"/>
</dbReference>
<feature type="binding site" evidence="4">
    <location>
        <position position="40"/>
    </location>
    <ligand>
        <name>S-methyl-5'-thioadenosine</name>
        <dbReference type="ChEBI" id="CHEBI:17509"/>
    </ligand>
</feature>
<keyword evidence="4" id="KW-0745">Spermidine biosynthesis</keyword>
<keyword evidence="8" id="KW-1185">Reference proteome</keyword>
<dbReference type="CDD" id="cd02440">
    <property type="entry name" value="AdoMet_MTases"/>
    <property type="match status" value="1"/>
</dbReference>
<dbReference type="PROSITE" id="PS51006">
    <property type="entry name" value="PABS_2"/>
    <property type="match status" value="1"/>
</dbReference>
<comment type="similarity">
    <text evidence="1 4">Belongs to the spermidine/spermine synthase family.</text>
</comment>
<evidence type="ECO:0000256" key="4">
    <source>
        <dbReference type="HAMAP-Rule" id="MF_00198"/>
    </source>
</evidence>
<comment type="subunit">
    <text evidence="4">Homodimer or homotetramer.</text>
</comment>
<dbReference type="Gene3D" id="3.40.50.150">
    <property type="entry name" value="Vaccinia Virus protein VP39"/>
    <property type="match status" value="1"/>
</dbReference>
<dbReference type="EMBL" id="BAAALM010000019">
    <property type="protein sequence ID" value="GAA1220287.1"/>
    <property type="molecule type" value="Genomic_DNA"/>
</dbReference>
<evidence type="ECO:0000259" key="6">
    <source>
        <dbReference type="PROSITE" id="PS51006"/>
    </source>
</evidence>
<protein>
    <recommendedName>
        <fullName evidence="4">Polyamine aminopropyltransferase</fullName>
    </recommendedName>
    <alternativeName>
        <fullName evidence="4">Putrescine aminopropyltransferase</fullName>
        <shortName evidence="4">PAPT</shortName>
    </alternativeName>
    <alternativeName>
        <fullName evidence="4">Spermidine synthase</fullName>
        <shortName evidence="4">SPDS</shortName>
        <shortName evidence="4">SPDSY</shortName>
        <ecNumber evidence="4">2.5.1.16</ecNumber>
    </alternativeName>
</protein>
<feature type="binding site" evidence="4">
    <location>
        <position position="94"/>
    </location>
    <ligand>
        <name>spermidine</name>
        <dbReference type="ChEBI" id="CHEBI:57834"/>
    </ligand>
</feature>
<keyword evidence="2 4" id="KW-0808">Transferase</keyword>
<reference evidence="7 8" key="1">
    <citation type="journal article" date="2019" name="Int. J. Syst. Evol. Microbiol.">
        <title>The Global Catalogue of Microorganisms (GCM) 10K type strain sequencing project: providing services to taxonomists for standard genome sequencing and annotation.</title>
        <authorList>
            <consortium name="The Broad Institute Genomics Platform"/>
            <consortium name="The Broad Institute Genome Sequencing Center for Infectious Disease"/>
            <person name="Wu L."/>
            <person name="Ma J."/>
        </authorList>
    </citation>
    <scope>NUCLEOTIDE SEQUENCE [LARGE SCALE GENOMIC DNA]</scope>
    <source>
        <strain evidence="7 8">JCM 13022</strain>
    </source>
</reference>
<dbReference type="InterPro" id="IPR001045">
    <property type="entry name" value="Spermi_synthase"/>
</dbReference>
<dbReference type="EC" id="2.5.1.16" evidence="4"/>
<evidence type="ECO:0000256" key="3">
    <source>
        <dbReference type="ARBA" id="ARBA00023115"/>
    </source>
</evidence>
<evidence type="ECO:0000256" key="5">
    <source>
        <dbReference type="PROSITE-ProRule" id="PRU00354"/>
    </source>
</evidence>
<proteinExistence type="inferred from homology"/>
<name>A0ABN1VRF5_9PSEU</name>
<dbReference type="Pfam" id="PF01564">
    <property type="entry name" value="Spermine_synth"/>
    <property type="match status" value="1"/>
</dbReference>
<dbReference type="HAMAP" id="MF_00198">
    <property type="entry name" value="Spermidine_synth"/>
    <property type="match status" value="1"/>
</dbReference>
<comment type="catalytic activity">
    <reaction evidence="4">
        <text>S-adenosyl 3-(methylsulfanyl)propylamine + putrescine = S-methyl-5'-thioadenosine + spermidine + H(+)</text>
        <dbReference type="Rhea" id="RHEA:12721"/>
        <dbReference type="ChEBI" id="CHEBI:15378"/>
        <dbReference type="ChEBI" id="CHEBI:17509"/>
        <dbReference type="ChEBI" id="CHEBI:57443"/>
        <dbReference type="ChEBI" id="CHEBI:57834"/>
        <dbReference type="ChEBI" id="CHEBI:326268"/>
        <dbReference type="EC" id="2.5.1.16"/>
    </reaction>
</comment>
<comment type="caution">
    <text evidence="4">Lacks conserved residue(s) required for the propagation of feature annotation.</text>
</comment>
<feature type="binding site" evidence="4">
    <location>
        <position position="70"/>
    </location>
    <ligand>
        <name>spermidine</name>
        <dbReference type="ChEBI" id="CHEBI:57834"/>
    </ligand>
</feature>
<feature type="binding site" evidence="4">
    <location>
        <position position="113"/>
    </location>
    <ligand>
        <name>S-methyl-5'-thioadenosine</name>
        <dbReference type="ChEBI" id="CHEBI:17509"/>
    </ligand>
</feature>
<accession>A0ABN1VRF5</accession>
<gene>
    <name evidence="4" type="primary">speE</name>
    <name evidence="7" type="ORF">GCM10009675_48820</name>
</gene>
<evidence type="ECO:0000313" key="8">
    <source>
        <dbReference type="Proteomes" id="UP001500467"/>
    </source>
</evidence>